<feature type="transmembrane region" description="Helical" evidence="6">
    <location>
        <begin position="21"/>
        <end position="38"/>
    </location>
</feature>
<reference evidence="8" key="1">
    <citation type="submission" date="2016-11" db="EMBL/GenBank/DDBJ databases">
        <authorList>
            <person name="Varghese N."/>
            <person name="Submissions S."/>
        </authorList>
    </citation>
    <scope>NUCLEOTIDE SEQUENCE [LARGE SCALE GENOMIC DNA]</scope>
    <source>
        <strain evidence="8">DSM 29327</strain>
    </source>
</reference>
<sequence>MGTFLPLPTPYAGRIPPDKKATIMVLNFALILAFQLVGEVTSRALALPVPGPVIGMALLLASFMTLPKLAARMLETTKGLLAHLSLLFVPAGVGVISHAEALGQSGVAMMTALVLSTALALAAGALTFVGLARLTGSREDRP</sequence>
<dbReference type="InterPro" id="IPR005538">
    <property type="entry name" value="LrgA/CidA"/>
</dbReference>
<dbReference type="EMBL" id="FRBN01000014">
    <property type="protein sequence ID" value="SHL44201.1"/>
    <property type="molecule type" value="Genomic_DNA"/>
</dbReference>
<feature type="transmembrane region" description="Helical" evidence="6">
    <location>
        <begin position="44"/>
        <end position="67"/>
    </location>
</feature>
<dbReference type="PANTHER" id="PTHR33931">
    <property type="entry name" value="HOLIN-LIKE PROTEIN CIDA-RELATED"/>
    <property type="match status" value="1"/>
</dbReference>
<evidence type="ECO:0000313" key="7">
    <source>
        <dbReference type="EMBL" id="SHL44201.1"/>
    </source>
</evidence>
<evidence type="ECO:0000256" key="4">
    <source>
        <dbReference type="ARBA" id="ARBA00022989"/>
    </source>
</evidence>
<keyword evidence="8" id="KW-1185">Reference proteome</keyword>
<proteinExistence type="predicted"/>
<evidence type="ECO:0000313" key="8">
    <source>
        <dbReference type="Proteomes" id="UP000184191"/>
    </source>
</evidence>
<dbReference type="RefSeq" id="WP_342742326.1">
    <property type="nucleotide sequence ID" value="NZ_FRBN01000014.1"/>
</dbReference>
<organism evidence="7 8">
    <name type="scientific">Roseovarius marisflavi</name>
    <dbReference type="NCBI Taxonomy" id="1054996"/>
    <lineage>
        <taxon>Bacteria</taxon>
        <taxon>Pseudomonadati</taxon>
        <taxon>Pseudomonadota</taxon>
        <taxon>Alphaproteobacteria</taxon>
        <taxon>Rhodobacterales</taxon>
        <taxon>Roseobacteraceae</taxon>
        <taxon>Roseovarius</taxon>
    </lineage>
</organism>
<keyword evidence="7" id="KW-0378">Hydrolase</keyword>
<dbReference type="Proteomes" id="UP000184191">
    <property type="component" value="Unassembled WGS sequence"/>
</dbReference>
<name>A0A1M7AN85_9RHOB</name>
<keyword evidence="4 6" id="KW-1133">Transmembrane helix</keyword>
<comment type="subcellular location">
    <subcellularLocation>
        <location evidence="1">Cell membrane</location>
        <topology evidence="1">Multi-pass membrane protein</topology>
    </subcellularLocation>
</comment>
<evidence type="ECO:0000256" key="5">
    <source>
        <dbReference type="ARBA" id="ARBA00023136"/>
    </source>
</evidence>
<dbReference type="Pfam" id="PF03788">
    <property type="entry name" value="LrgA"/>
    <property type="match status" value="1"/>
</dbReference>
<dbReference type="STRING" id="1054996.SAMN05444414_11452"/>
<dbReference type="AlphaFoldDB" id="A0A1M7AN85"/>
<accession>A0A1M7AN85</accession>
<feature type="transmembrane region" description="Helical" evidence="6">
    <location>
        <begin position="105"/>
        <end position="132"/>
    </location>
</feature>
<keyword evidence="3 6" id="KW-0812">Transmembrane</keyword>
<evidence type="ECO:0000256" key="1">
    <source>
        <dbReference type="ARBA" id="ARBA00004651"/>
    </source>
</evidence>
<dbReference type="PANTHER" id="PTHR33931:SF2">
    <property type="entry name" value="HOLIN-LIKE PROTEIN CIDA"/>
    <property type="match status" value="1"/>
</dbReference>
<gene>
    <name evidence="7" type="ORF">SAMN05444414_11452</name>
</gene>
<keyword evidence="5 6" id="KW-0472">Membrane</keyword>
<feature type="transmembrane region" description="Helical" evidence="6">
    <location>
        <begin position="79"/>
        <end position="99"/>
    </location>
</feature>
<dbReference type="GO" id="GO:0016787">
    <property type="term" value="F:hydrolase activity"/>
    <property type="evidence" value="ECO:0007669"/>
    <property type="project" value="UniProtKB-KW"/>
</dbReference>
<dbReference type="GO" id="GO:0005886">
    <property type="term" value="C:plasma membrane"/>
    <property type="evidence" value="ECO:0007669"/>
    <property type="project" value="UniProtKB-SubCell"/>
</dbReference>
<evidence type="ECO:0000256" key="6">
    <source>
        <dbReference type="SAM" id="Phobius"/>
    </source>
</evidence>
<protein>
    <submittedName>
        <fullName evidence="7">Putative effector of murein hydrolase LrgA, UPF0299 family</fullName>
    </submittedName>
</protein>
<evidence type="ECO:0000256" key="2">
    <source>
        <dbReference type="ARBA" id="ARBA00022475"/>
    </source>
</evidence>
<evidence type="ECO:0000256" key="3">
    <source>
        <dbReference type="ARBA" id="ARBA00022692"/>
    </source>
</evidence>
<keyword evidence="2" id="KW-1003">Cell membrane</keyword>